<dbReference type="SUPFAM" id="SSF56672">
    <property type="entry name" value="DNA/RNA polymerases"/>
    <property type="match status" value="1"/>
</dbReference>
<accession>A0A151P5L8</accession>
<dbReference type="Gene3D" id="3.10.10.10">
    <property type="entry name" value="HIV Type 1 Reverse Transcriptase, subunit A, domain 1"/>
    <property type="match status" value="1"/>
</dbReference>
<dbReference type="Pfam" id="PF00078">
    <property type="entry name" value="RVT_1"/>
    <property type="match status" value="1"/>
</dbReference>
<dbReference type="PANTHER" id="PTHR24559:SF454">
    <property type="entry name" value="RIBONUCLEASE H"/>
    <property type="match status" value="1"/>
</dbReference>
<dbReference type="InterPro" id="IPR053134">
    <property type="entry name" value="RNA-dir_DNA_polymerase"/>
</dbReference>
<feature type="domain" description="Reverse transcriptase" evidence="1">
    <location>
        <begin position="12"/>
        <end position="120"/>
    </location>
</feature>
<comment type="caution">
    <text evidence="2">The sequence shown here is derived from an EMBL/GenBank/DDBJ whole genome shotgun (WGS) entry which is preliminary data.</text>
</comment>
<evidence type="ECO:0000313" key="3">
    <source>
        <dbReference type="Proteomes" id="UP000050525"/>
    </source>
</evidence>
<protein>
    <recommendedName>
        <fullName evidence="1">Reverse transcriptase domain-containing protein</fullName>
    </recommendedName>
</protein>
<keyword evidence="3" id="KW-1185">Reference proteome</keyword>
<dbReference type="AlphaFoldDB" id="A0A151P5L8"/>
<dbReference type="InterPro" id="IPR043502">
    <property type="entry name" value="DNA/RNA_pol_sf"/>
</dbReference>
<dbReference type="Proteomes" id="UP000050525">
    <property type="component" value="Unassembled WGS sequence"/>
</dbReference>
<dbReference type="PANTHER" id="PTHR24559">
    <property type="entry name" value="TRANSPOSON TY3-I GAG-POL POLYPROTEIN"/>
    <property type="match status" value="1"/>
</dbReference>
<dbReference type="STRING" id="8496.A0A151P5L8"/>
<name>A0A151P5L8_ALLMI</name>
<evidence type="ECO:0000313" key="2">
    <source>
        <dbReference type="EMBL" id="KYO44367.1"/>
    </source>
</evidence>
<proteinExistence type="predicted"/>
<sequence>MVVVQKADGSICLCMDYCKVNEIATFDAFPMPQVDDMLERDGQAQYVSTLDLTKGYWQIPMAAADKEKTAFSTLWCLFQYKRMPFRLHGAAAAFQQLPEHVLAPHQGYAAAYIDNIIVFS</sequence>
<evidence type="ECO:0000259" key="1">
    <source>
        <dbReference type="Pfam" id="PF00078"/>
    </source>
</evidence>
<gene>
    <name evidence="2" type="ORF">Y1Q_0012127</name>
</gene>
<dbReference type="CDD" id="cd01647">
    <property type="entry name" value="RT_LTR"/>
    <property type="match status" value="1"/>
</dbReference>
<reference evidence="2 3" key="1">
    <citation type="journal article" date="2012" name="Genome Biol.">
        <title>Sequencing three crocodilian genomes to illuminate the evolution of archosaurs and amniotes.</title>
        <authorList>
            <person name="St John J.A."/>
            <person name="Braun E.L."/>
            <person name="Isberg S.R."/>
            <person name="Miles L.G."/>
            <person name="Chong A.Y."/>
            <person name="Gongora J."/>
            <person name="Dalzell P."/>
            <person name="Moran C."/>
            <person name="Bed'hom B."/>
            <person name="Abzhanov A."/>
            <person name="Burgess S.C."/>
            <person name="Cooksey A.M."/>
            <person name="Castoe T.A."/>
            <person name="Crawford N.G."/>
            <person name="Densmore L.D."/>
            <person name="Drew J.C."/>
            <person name="Edwards S.V."/>
            <person name="Faircloth B.C."/>
            <person name="Fujita M.K."/>
            <person name="Greenwold M.J."/>
            <person name="Hoffmann F.G."/>
            <person name="Howard J.M."/>
            <person name="Iguchi T."/>
            <person name="Janes D.E."/>
            <person name="Khan S.Y."/>
            <person name="Kohno S."/>
            <person name="de Koning A.J."/>
            <person name="Lance S.L."/>
            <person name="McCarthy F.M."/>
            <person name="McCormack J.E."/>
            <person name="Merchant M.E."/>
            <person name="Peterson D.G."/>
            <person name="Pollock D.D."/>
            <person name="Pourmand N."/>
            <person name="Raney B.J."/>
            <person name="Roessler K.A."/>
            <person name="Sanford J.R."/>
            <person name="Sawyer R.H."/>
            <person name="Schmidt C.J."/>
            <person name="Triplett E.W."/>
            <person name="Tuberville T.D."/>
            <person name="Venegas-Anaya M."/>
            <person name="Howard J.T."/>
            <person name="Jarvis E.D."/>
            <person name="Guillette L.J.Jr."/>
            <person name="Glenn T.C."/>
            <person name="Green R.E."/>
            <person name="Ray D.A."/>
        </authorList>
    </citation>
    <scope>NUCLEOTIDE SEQUENCE [LARGE SCALE GENOMIC DNA]</scope>
    <source>
        <strain evidence="2">KSC_2009_1</strain>
    </source>
</reference>
<organism evidence="2 3">
    <name type="scientific">Alligator mississippiensis</name>
    <name type="common">American alligator</name>
    <dbReference type="NCBI Taxonomy" id="8496"/>
    <lineage>
        <taxon>Eukaryota</taxon>
        <taxon>Metazoa</taxon>
        <taxon>Chordata</taxon>
        <taxon>Craniata</taxon>
        <taxon>Vertebrata</taxon>
        <taxon>Euteleostomi</taxon>
        <taxon>Archelosauria</taxon>
        <taxon>Archosauria</taxon>
        <taxon>Crocodylia</taxon>
        <taxon>Alligatoridae</taxon>
        <taxon>Alligatorinae</taxon>
        <taxon>Alligator</taxon>
    </lineage>
</organism>
<dbReference type="EMBL" id="AKHW03000817">
    <property type="protein sequence ID" value="KYO44367.1"/>
    <property type="molecule type" value="Genomic_DNA"/>
</dbReference>
<dbReference type="InterPro" id="IPR000477">
    <property type="entry name" value="RT_dom"/>
</dbReference>